<feature type="compositionally biased region" description="Low complexity" evidence="1">
    <location>
        <begin position="741"/>
        <end position="752"/>
    </location>
</feature>
<accession>A0A0D2A1D5</accession>
<feature type="compositionally biased region" description="Basic and acidic residues" evidence="1">
    <location>
        <begin position="779"/>
        <end position="790"/>
    </location>
</feature>
<dbReference type="VEuPathDB" id="FungiDB:PV08_03071"/>
<feature type="compositionally biased region" description="Polar residues" evidence="1">
    <location>
        <begin position="566"/>
        <end position="590"/>
    </location>
</feature>
<dbReference type="EMBL" id="KN847493">
    <property type="protein sequence ID" value="KIW18782.1"/>
    <property type="molecule type" value="Genomic_DNA"/>
</dbReference>
<protein>
    <submittedName>
        <fullName evidence="4">Uncharacterized protein</fullName>
    </submittedName>
</protein>
<dbReference type="STRING" id="91928.A0A0D2A1D5"/>
<feature type="compositionally biased region" description="Polar residues" evidence="1">
    <location>
        <begin position="719"/>
        <end position="729"/>
    </location>
</feature>
<feature type="compositionally biased region" description="Basic and acidic residues" evidence="1">
    <location>
        <begin position="414"/>
        <end position="423"/>
    </location>
</feature>
<feature type="signal peptide" evidence="3">
    <location>
        <begin position="1"/>
        <end position="19"/>
    </location>
</feature>
<keyword evidence="3" id="KW-0732">Signal</keyword>
<feature type="region of interest" description="Disordered" evidence="1">
    <location>
        <begin position="514"/>
        <end position="607"/>
    </location>
</feature>
<dbReference type="AlphaFoldDB" id="A0A0D2A1D5"/>
<feature type="compositionally biased region" description="Basic and acidic residues" evidence="1">
    <location>
        <begin position="446"/>
        <end position="462"/>
    </location>
</feature>
<evidence type="ECO:0000256" key="1">
    <source>
        <dbReference type="SAM" id="MobiDB-lite"/>
    </source>
</evidence>
<feature type="region of interest" description="Disordered" evidence="1">
    <location>
        <begin position="644"/>
        <end position="799"/>
    </location>
</feature>
<reference evidence="4 5" key="1">
    <citation type="submission" date="2015-01" db="EMBL/GenBank/DDBJ databases">
        <title>The Genome Sequence of Exophiala spinifera CBS89968.</title>
        <authorList>
            <consortium name="The Broad Institute Genomics Platform"/>
            <person name="Cuomo C."/>
            <person name="de Hoog S."/>
            <person name="Gorbushina A."/>
            <person name="Stielow B."/>
            <person name="Teixiera M."/>
            <person name="Abouelleil A."/>
            <person name="Chapman S.B."/>
            <person name="Priest M."/>
            <person name="Young S.K."/>
            <person name="Wortman J."/>
            <person name="Nusbaum C."/>
            <person name="Birren B."/>
        </authorList>
    </citation>
    <scope>NUCLEOTIDE SEQUENCE [LARGE SCALE GENOMIC DNA]</scope>
    <source>
        <strain evidence="4 5">CBS 89968</strain>
    </source>
</reference>
<feature type="compositionally biased region" description="Basic and acidic residues" evidence="1">
    <location>
        <begin position="592"/>
        <end position="601"/>
    </location>
</feature>
<feature type="region of interest" description="Disordered" evidence="1">
    <location>
        <begin position="446"/>
        <end position="502"/>
    </location>
</feature>
<dbReference type="Proteomes" id="UP000053328">
    <property type="component" value="Unassembled WGS sequence"/>
</dbReference>
<feature type="compositionally biased region" description="Polar residues" evidence="1">
    <location>
        <begin position="463"/>
        <end position="475"/>
    </location>
</feature>
<name>A0A0D2A1D5_9EURO</name>
<feature type="region of interest" description="Disordered" evidence="1">
    <location>
        <begin position="328"/>
        <end position="347"/>
    </location>
</feature>
<feature type="transmembrane region" description="Helical" evidence="2">
    <location>
        <begin position="168"/>
        <end position="190"/>
    </location>
</feature>
<keyword evidence="2" id="KW-0472">Membrane</keyword>
<keyword evidence="5" id="KW-1185">Reference proteome</keyword>
<dbReference type="GeneID" id="27330154"/>
<sequence>MKYYGIVVAILCFLSMVAAQDDPLSILVSEAYSLYTEATQILSSVVSAATAEPSTSSVSSSSESASSSEATALTTSSDAILSTSPESSASPSSLPSSTLSLPISTSTSSSSFSSSSVLRLSSSTESSHTPTALSPSALGTSSVLGATQETGASSPTSSGSGHDHNLEIILGTVLGALALGLFILAILLCWKHHRGQSPRHRALSPGDDEVETWRLNRQSDNPESKTFSRLDIGAQGVAPLMSQHPAFRRYDEHENPFTPIPPPPRRTAPNSRAVLTDGRVAGDRPYVNEKEIDGARPTTCPMGITANTSAKNNVIAAGLAGGAIGAGLRHNHRRGDDEKDPYQDEEVVEPQIPRKILRKPVPLSSFINTDSWPTSPAPHIDPAGERAAFSRFPARNDHATPRHPAQSASGDTGAVDRELDPVDHQQGPHIGKAAPELTAATLVHGKDDQSGTHGRDGADRSTHNPTIIASSSLRRTSNDSHGRPSSENRNSYSDVLPNNPYHDVLAPAETALADTSEHPPLDSPSHVVPPIRSPRRDSNGAPIYNDPNRPAIPSPLSTEVRRDPSRSPTMTSSVNALPSRRSLASISSTHSKGRDRSRYSFEYDTTPTPYDAYPPSAGAEHYGGFFSPSRGGGADDDGRMLEKKTIVGDSRYPLLNGPRRKSGGDPEYPLPQNMSRPRPRPRRDSTPQPPPPLPRDTNTSSMFSLDGSDFDPRDIDMDFSSNWRMSSGLPSGWQRQRRSSSPRSNKNNNSNNHGGGQMRDSGVSGLGGGVLNQGQRRLRTSDVVERERYTRIGGVGQAL</sequence>
<dbReference type="RefSeq" id="XP_016238998.1">
    <property type="nucleotide sequence ID" value="XM_016377428.1"/>
</dbReference>
<dbReference type="HOGENOM" id="CLU_019695_0_0_1"/>
<organism evidence="4 5">
    <name type="scientific">Exophiala spinifera</name>
    <dbReference type="NCBI Taxonomy" id="91928"/>
    <lineage>
        <taxon>Eukaryota</taxon>
        <taxon>Fungi</taxon>
        <taxon>Dikarya</taxon>
        <taxon>Ascomycota</taxon>
        <taxon>Pezizomycotina</taxon>
        <taxon>Eurotiomycetes</taxon>
        <taxon>Chaetothyriomycetidae</taxon>
        <taxon>Chaetothyriales</taxon>
        <taxon>Herpotrichiellaceae</taxon>
        <taxon>Exophiala</taxon>
    </lineage>
</organism>
<feature type="region of interest" description="Disordered" evidence="1">
    <location>
        <begin position="395"/>
        <end position="430"/>
    </location>
</feature>
<gene>
    <name evidence="4" type="ORF">PV08_03071</name>
</gene>
<feature type="region of interest" description="Disordered" evidence="1">
    <location>
        <begin position="76"/>
        <end position="96"/>
    </location>
</feature>
<evidence type="ECO:0000256" key="2">
    <source>
        <dbReference type="SAM" id="Phobius"/>
    </source>
</evidence>
<feature type="compositionally biased region" description="Basic and acidic residues" evidence="1">
    <location>
        <begin position="476"/>
        <end position="486"/>
    </location>
</feature>
<evidence type="ECO:0000256" key="3">
    <source>
        <dbReference type="SAM" id="SignalP"/>
    </source>
</evidence>
<evidence type="ECO:0000313" key="5">
    <source>
        <dbReference type="Proteomes" id="UP000053328"/>
    </source>
</evidence>
<evidence type="ECO:0000313" key="4">
    <source>
        <dbReference type="EMBL" id="KIW18782.1"/>
    </source>
</evidence>
<proteinExistence type="predicted"/>
<dbReference type="OrthoDB" id="4120617at2759"/>
<keyword evidence="2" id="KW-0812">Transmembrane</keyword>
<keyword evidence="2" id="KW-1133">Transmembrane helix</keyword>
<feature type="chain" id="PRO_5002238015" evidence="3">
    <location>
        <begin position="20"/>
        <end position="799"/>
    </location>
</feature>